<evidence type="ECO:0000313" key="4">
    <source>
        <dbReference type="RefSeq" id="XP_008591998.1"/>
    </source>
</evidence>
<feature type="compositionally biased region" description="Low complexity" evidence="2">
    <location>
        <begin position="78"/>
        <end position="95"/>
    </location>
</feature>
<dbReference type="Pfam" id="PF09341">
    <property type="entry name" value="Pcc1"/>
    <property type="match status" value="1"/>
</dbReference>
<name>A0ABM0SGK7_GALVR</name>
<organism evidence="3 4">
    <name type="scientific">Galeopterus variegatus</name>
    <name type="common">Malayan flying lemur</name>
    <name type="synonym">Cynocephalus variegatus</name>
    <dbReference type="NCBI Taxonomy" id="482537"/>
    <lineage>
        <taxon>Eukaryota</taxon>
        <taxon>Metazoa</taxon>
        <taxon>Chordata</taxon>
        <taxon>Craniata</taxon>
        <taxon>Vertebrata</taxon>
        <taxon>Euteleostomi</taxon>
        <taxon>Mammalia</taxon>
        <taxon>Eutheria</taxon>
        <taxon>Euarchontoglires</taxon>
        <taxon>Dermoptera</taxon>
        <taxon>Cynocephalidae</taxon>
        <taxon>Galeopterus</taxon>
    </lineage>
</organism>
<dbReference type="InterPro" id="IPR015419">
    <property type="entry name" value="CTAG/Pcc1"/>
</dbReference>
<reference evidence="4" key="1">
    <citation type="submission" date="2025-08" db="UniProtKB">
        <authorList>
            <consortium name="RefSeq"/>
        </authorList>
    </citation>
    <scope>IDENTIFICATION</scope>
</reference>
<proteinExistence type="inferred from homology"/>
<feature type="compositionally biased region" description="Low complexity" evidence="2">
    <location>
        <begin position="24"/>
        <end position="36"/>
    </location>
</feature>
<accession>A0ABM0SGK7</accession>
<evidence type="ECO:0000256" key="2">
    <source>
        <dbReference type="SAM" id="MobiDB-lite"/>
    </source>
</evidence>
<feature type="compositionally biased region" description="Gly residues" evidence="2">
    <location>
        <begin position="47"/>
        <end position="56"/>
    </location>
</feature>
<comment type="similarity">
    <text evidence="1">Belongs to the CTAG/PCC1 family.</text>
</comment>
<dbReference type="GeneID" id="103609458"/>
<evidence type="ECO:0000313" key="3">
    <source>
        <dbReference type="Proteomes" id="UP000694923"/>
    </source>
</evidence>
<dbReference type="Gene3D" id="3.30.310.50">
    <property type="entry name" value="Alpha-D-phosphohexomutase, C-terminal domain"/>
    <property type="match status" value="1"/>
</dbReference>
<dbReference type="RefSeq" id="XP_008591998.1">
    <property type="nucleotide sequence ID" value="XM_008593776.1"/>
</dbReference>
<evidence type="ECO:0000256" key="1">
    <source>
        <dbReference type="ARBA" id="ARBA00007073"/>
    </source>
</evidence>
<feature type="compositionally biased region" description="Basic and acidic residues" evidence="2">
    <location>
        <begin position="62"/>
        <end position="77"/>
    </location>
</feature>
<dbReference type="Proteomes" id="UP000694923">
    <property type="component" value="Unplaced"/>
</dbReference>
<feature type="region of interest" description="Disordered" evidence="2">
    <location>
        <begin position="24"/>
        <end position="113"/>
    </location>
</feature>
<keyword evidence="3" id="KW-1185">Reference proteome</keyword>
<sequence>MESEADGGGATLVADEGAGALEADAGAAARARGADAQVRPGDLAGPRGPGEAGAAGGPAARPPRDPDDPDDHGDTGDRVGPGVAGQAGAAVGGVPRMERAPGPGRNAAPVAGGRVNRQVQFTLSVPFPSPEKAELASLILTPNVQRRGPVQKEISVNGNVLTV</sequence>
<gene>
    <name evidence="4" type="primary">LOC103609458</name>
</gene>
<protein>
    <submittedName>
        <fullName evidence="4">EKC/KEOPS complex subunit LAGE3-like</fullName>
    </submittedName>
</protein>